<dbReference type="SUPFAM" id="SSF46579">
    <property type="entry name" value="Prefoldin"/>
    <property type="match status" value="1"/>
</dbReference>
<proteinExistence type="predicted"/>
<name>A0A9Q0CI16_9POAL</name>
<dbReference type="Proteomes" id="UP001151287">
    <property type="component" value="Unassembled WGS sequence"/>
</dbReference>
<dbReference type="AlphaFoldDB" id="A0A9Q0CI16"/>
<dbReference type="Gene3D" id="1.10.287.370">
    <property type="match status" value="1"/>
</dbReference>
<dbReference type="OrthoDB" id="1894836at2759"/>
<dbReference type="InterPro" id="IPR009053">
    <property type="entry name" value="Prefoldin"/>
</dbReference>
<reference evidence="1" key="1">
    <citation type="journal article" date="2022" name="Cell">
        <title>Repeat-based holocentromeres influence genome architecture and karyotype evolution.</title>
        <authorList>
            <person name="Hofstatter P.G."/>
            <person name="Thangavel G."/>
            <person name="Lux T."/>
            <person name="Neumann P."/>
            <person name="Vondrak T."/>
            <person name="Novak P."/>
            <person name="Zhang M."/>
            <person name="Costa L."/>
            <person name="Castellani M."/>
            <person name="Scott A."/>
            <person name="Toegelov H."/>
            <person name="Fuchs J."/>
            <person name="Mata-Sucre Y."/>
            <person name="Dias Y."/>
            <person name="Vanzela A.L.L."/>
            <person name="Huettel B."/>
            <person name="Almeida C.C.S."/>
            <person name="Simkova H."/>
            <person name="Souza G."/>
            <person name="Pedrosa-Harand A."/>
            <person name="Macas J."/>
            <person name="Mayer K.F.X."/>
            <person name="Houben A."/>
            <person name="Marques A."/>
        </authorList>
    </citation>
    <scope>NUCLEOTIDE SEQUENCE</scope>
    <source>
        <strain evidence="1">RhyBre1mFocal</strain>
    </source>
</reference>
<gene>
    <name evidence="1" type="ORF">LUZ63_010951</name>
</gene>
<sequence>MAATSSSSPPLSASTSKLTPLDEQELKLDLLKEVKGHEVAISELNSISSSRAVYQKSGNIFFRKSVKSAIAVEQKQLDLAKAQLEKLNAAKFLPFDVTLQEQTGYDG</sequence>
<evidence type="ECO:0000313" key="2">
    <source>
        <dbReference type="Proteomes" id="UP001151287"/>
    </source>
</evidence>
<protein>
    <submittedName>
        <fullName evidence="1">Uncharacterized protein</fullName>
    </submittedName>
</protein>
<keyword evidence="2" id="KW-1185">Reference proteome</keyword>
<dbReference type="GO" id="GO:0006457">
    <property type="term" value="P:protein folding"/>
    <property type="evidence" value="ECO:0007669"/>
    <property type="project" value="UniProtKB-ARBA"/>
</dbReference>
<dbReference type="GO" id="GO:0009409">
    <property type="term" value="P:response to cold"/>
    <property type="evidence" value="ECO:0007669"/>
    <property type="project" value="UniProtKB-ARBA"/>
</dbReference>
<dbReference type="EMBL" id="JAMQYH010000003">
    <property type="protein sequence ID" value="KAJ1694253.1"/>
    <property type="molecule type" value="Genomic_DNA"/>
</dbReference>
<evidence type="ECO:0000313" key="1">
    <source>
        <dbReference type="EMBL" id="KAJ1694253.1"/>
    </source>
</evidence>
<comment type="caution">
    <text evidence="1">The sequence shown here is derived from an EMBL/GenBank/DDBJ whole genome shotgun (WGS) entry which is preliminary data.</text>
</comment>
<accession>A0A9Q0CI16</accession>
<organism evidence="1 2">
    <name type="scientific">Rhynchospora breviuscula</name>
    <dbReference type="NCBI Taxonomy" id="2022672"/>
    <lineage>
        <taxon>Eukaryota</taxon>
        <taxon>Viridiplantae</taxon>
        <taxon>Streptophyta</taxon>
        <taxon>Embryophyta</taxon>
        <taxon>Tracheophyta</taxon>
        <taxon>Spermatophyta</taxon>
        <taxon>Magnoliopsida</taxon>
        <taxon>Liliopsida</taxon>
        <taxon>Poales</taxon>
        <taxon>Cyperaceae</taxon>
        <taxon>Cyperoideae</taxon>
        <taxon>Rhynchosporeae</taxon>
        <taxon>Rhynchospora</taxon>
    </lineage>
</organism>